<dbReference type="SUPFAM" id="SSF109604">
    <property type="entry name" value="HD-domain/PDEase-like"/>
    <property type="match status" value="1"/>
</dbReference>
<dbReference type="EMBL" id="CP015118">
    <property type="protein sequence ID" value="ARN19978.1"/>
    <property type="molecule type" value="Genomic_DNA"/>
</dbReference>
<dbReference type="PANTHER" id="PTHR40202">
    <property type="match status" value="1"/>
</dbReference>
<dbReference type="RefSeq" id="WP_085750245.1">
    <property type="nucleotide sequence ID" value="NZ_BSPR01000008.1"/>
</dbReference>
<sequence>MDAVERIEQLFAQHGDVVYDGARSEPVTALQHALQCAQLAEWAHAPSTLVAAALLHDIGHFFEQLPDDVDDRHEHRAVPFLSAWFPPSVVEPVRLHVEAKRCLVTFDAVYAAALSPASVHSLALQGGPMSGAEAAVFQRQPYAGDALQLRRWDDAAKEPGKAVPSLGYYLALLDEVRAAR</sequence>
<proteinExistence type="predicted"/>
<dbReference type="STRING" id="946333.A4W93_08640"/>
<keyword evidence="2" id="KW-1185">Reference proteome</keyword>
<dbReference type="AlphaFoldDB" id="A0A1W6L757"/>
<dbReference type="Proteomes" id="UP000193427">
    <property type="component" value="Chromosome"/>
</dbReference>
<dbReference type="InterPro" id="IPR052567">
    <property type="entry name" value="OP_Dioxygenase"/>
</dbReference>
<dbReference type="Gene3D" id="1.10.3210.10">
    <property type="entry name" value="Hypothetical protein af1432"/>
    <property type="match status" value="1"/>
</dbReference>
<protein>
    <submittedName>
        <fullName evidence="1">Uncharacterized protein</fullName>
    </submittedName>
</protein>
<gene>
    <name evidence="1" type="ORF">A4W93_08640</name>
</gene>
<dbReference type="KEGG" id="rgu:A4W93_08640"/>
<accession>A0A1W6L757</accession>
<organism evidence="1 2">
    <name type="scientific">Piscinibacter gummiphilus</name>
    <dbReference type="NCBI Taxonomy" id="946333"/>
    <lineage>
        <taxon>Bacteria</taxon>
        <taxon>Pseudomonadati</taxon>
        <taxon>Pseudomonadota</taxon>
        <taxon>Betaproteobacteria</taxon>
        <taxon>Burkholderiales</taxon>
        <taxon>Sphaerotilaceae</taxon>
        <taxon>Piscinibacter</taxon>
    </lineage>
</organism>
<evidence type="ECO:0000313" key="1">
    <source>
        <dbReference type="EMBL" id="ARN19978.1"/>
    </source>
</evidence>
<evidence type="ECO:0000313" key="2">
    <source>
        <dbReference type="Proteomes" id="UP000193427"/>
    </source>
</evidence>
<dbReference type="PANTHER" id="PTHR40202:SF1">
    <property type="entry name" value="HD DOMAIN-CONTAINING PROTEIN"/>
    <property type="match status" value="1"/>
</dbReference>
<reference evidence="1 2" key="1">
    <citation type="submission" date="2016-04" db="EMBL/GenBank/DDBJ databases">
        <title>Complete genome sequence of natural rubber-degrading, novel Gram-negative bacterium, Rhizobacter gummiphilus strain NS21.</title>
        <authorList>
            <person name="Tabata M."/>
            <person name="Kasai D."/>
            <person name="Fukuda M."/>
        </authorList>
    </citation>
    <scope>NUCLEOTIDE SEQUENCE [LARGE SCALE GENOMIC DNA]</scope>
    <source>
        <strain evidence="1 2">NS21</strain>
    </source>
</reference>
<dbReference type="InterPro" id="IPR006674">
    <property type="entry name" value="HD_domain"/>
</dbReference>
<name>A0A1W6L757_9BURK</name>
<dbReference type="Pfam" id="PF01966">
    <property type="entry name" value="HD"/>
    <property type="match status" value="1"/>
</dbReference>